<proteinExistence type="predicted"/>
<evidence type="ECO:0000313" key="3">
    <source>
        <dbReference type="Proteomes" id="UP000601435"/>
    </source>
</evidence>
<evidence type="ECO:0000313" key="2">
    <source>
        <dbReference type="EMBL" id="CAE7945064.1"/>
    </source>
</evidence>
<protein>
    <submittedName>
        <fullName evidence="2">ANK3 protein</fullName>
    </submittedName>
</protein>
<name>A0A813CQE8_9DINO</name>
<feature type="non-terminal residue" evidence="2">
    <location>
        <position position="1"/>
    </location>
</feature>
<organism evidence="2 3">
    <name type="scientific">Symbiodinium necroappetens</name>
    <dbReference type="NCBI Taxonomy" id="1628268"/>
    <lineage>
        <taxon>Eukaryota</taxon>
        <taxon>Sar</taxon>
        <taxon>Alveolata</taxon>
        <taxon>Dinophyceae</taxon>
        <taxon>Suessiales</taxon>
        <taxon>Symbiodiniaceae</taxon>
        <taxon>Symbiodinium</taxon>
    </lineage>
</organism>
<sequence length="267" mass="29232">LNLANRIYVIARDAAGNLYDPVRVENTWRDTQPLVSIGPGPAKQFGDSVFVGLPSKWEAKRAVAAEEEEGELGLDLRRYALATSAGPDFDYGLLAIRSTVAEAAPWIALAVVGESESGEPIVALPGKAWHRTQSRRLVPTSCFQLPRGASTRVVAPEDRENPLEALAVRVWIGRLSADWGHYVEIVEIGAADLELRTAFGEPLEAEHADCIPFAPTWSRRRATGSTTRPRRRALARNPRPAPDEAAPAWATRVEELERGMGDVRRGI</sequence>
<feature type="compositionally biased region" description="Basic residues" evidence="1">
    <location>
        <begin position="219"/>
        <end position="234"/>
    </location>
</feature>
<evidence type="ECO:0000256" key="1">
    <source>
        <dbReference type="SAM" id="MobiDB-lite"/>
    </source>
</evidence>
<keyword evidence="3" id="KW-1185">Reference proteome</keyword>
<reference evidence="2" key="1">
    <citation type="submission" date="2021-02" db="EMBL/GenBank/DDBJ databases">
        <authorList>
            <person name="Dougan E. K."/>
            <person name="Rhodes N."/>
            <person name="Thang M."/>
            <person name="Chan C."/>
        </authorList>
    </citation>
    <scope>NUCLEOTIDE SEQUENCE</scope>
</reference>
<dbReference type="Proteomes" id="UP000601435">
    <property type="component" value="Unassembled WGS sequence"/>
</dbReference>
<gene>
    <name evidence="2" type="primary">ANK3</name>
    <name evidence="2" type="ORF">SNEC2469_LOCUS35489</name>
</gene>
<accession>A0A813CQE8</accession>
<dbReference type="AlphaFoldDB" id="A0A813CQE8"/>
<feature type="region of interest" description="Disordered" evidence="1">
    <location>
        <begin position="219"/>
        <end position="247"/>
    </location>
</feature>
<dbReference type="EMBL" id="CAJNJA010102995">
    <property type="protein sequence ID" value="CAE7945064.1"/>
    <property type="molecule type" value="Genomic_DNA"/>
</dbReference>
<dbReference type="OrthoDB" id="433241at2759"/>
<comment type="caution">
    <text evidence="2">The sequence shown here is derived from an EMBL/GenBank/DDBJ whole genome shotgun (WGS) entry which is preliminary data.</text>
</comment>